<feature type="compositionally biased region" description="Acidic residues" evidence="2">
    <location>
        <begin position="448"/>
        <end position="467"/>
    </location>
</feature>
<feature type="region of interest" description="Disordered" evidence="2">
    <location>
        <begin position="1"/>
        <end position="66"/>
    </location>
</feature>
<dbReference type="SMART" id="SM00751">
    <property type="entry name" value="BSD"/>
    <property type="match status" value="1"/>
</dbReference>
<protein>
    <submittedName>
        <fullName evidence="4">Bsd domain-containing protein</fullName>
    </submittedName>
</protein>
<keyword evidence="1" id="KW-0175">Coiled coil</keyword>
<feature type="compositionally biased region" description="Polar residues" evidence="2">
    <location>
        <begin position="20"/>
        <end position="57"/>
    </location>
</feature>
<evidence type="ECO:0000313" key="4">
    <source>
        <dbReference type="EMBL" id="KAF5193627.1"/>
    </source>
</evidence>
<name>A0A7J6W9K0_THATH</name>
<feature type="domain" description="BSD" evidence="3">
    <location>
        <begin position="216"/>
        <end position="268"/>
    </location>
</feature>
<dbReference type="InterPro" id="IPR035925">
    <property type="entry name" value="BSD_dom_sf"/>
</dbReference>
<organism evidence="4 5">
    <name type="scientific">Thalictrum thalictroides</name>
    <name type="common">Rue-anemone</name>
    <name type="synonym">Anemone thalictroides</name>
    <dbReference type="NCBI Taxonomy" id="46969"/>
    <lineage>
        <taxon>Eukaryota</taxon>
        <taxon>Viridiplantae</taxon>
        <taxon>Streptophyta</taxon>
        <taxon>Embryophyta</taxon>
        <taxon>Tracheophyta</taxon>
        <taxon>Spermatophyta</taxon>
        <taxon>Magnoliopsida</taxon>
        <taxon>Ranunculales</taxon>
        <taxon>Ranunculaceae</taxon>
        <taxon>Thalictroideae</taxon>
        <taxon>Thalictrum</taxon>
    </lineage>
</organism>
<reference evidence="4 5" key="1">
    <citation type="submission" date="2020-06" db="EMBL/GenBank/DDBJ databases">
        <title>Transcriptomic and genomic resources for Thalictrum thalictroides and T. hernandezii: Facilitating candidate gene discovery in an emerging model plant lineage.</title>
        <authorList>
            <person name="Arias T."/>
            <person name="Riano-Pachon D.M."/>
            <person name="Di Stilio V.S."/>
        </authorList>
    </citation>
    <scope>NUCLEOTIDE SEQUENCE [LARGE SCALE GENOMIC DNA]</scope>
    <source>
        <strain evidence="5">cv. WT478/WT964</strain>
        <tissue evidence="4">Leaves</tissue>
    </source>
</reference>
<evidence type="ECO:0000259" key="3">
    <source>
        <dbReference type="PROSITE" id="PS50858"/>
    </source>
</evidence>
<dbReference type="EMBL" id="JABWDY010019815">
    <property type="protein sequence ID" value="KAF5193627.1"/>
    <property type="molecule type" value="Genomic_DNA"/>
</dbReference>
<dbReference type="Gene3D" id="1.10.3970.10">
    <property type="entry name" value="BSD domain"/>
    <property type="match status" value="1"/>
</dbReference>
<dbReference type="OrthoDB" id="73788at2759"/>
<keyword evidence="5" id="KW-1185">Reference proteome</keyword>
<evidence type="ECO:0000313" key="5">
    <source>
        <dbReference type="Proteomes" id="UP000554482"/>
    </source>
</evidence>
<dbReference type="InterPro" id="IPR005607">
    <property type="entry name" value="BSD_dom"/>
</dbReference>
<dbReference type="Proteomes" id="UP000554482">
    <property type="component" value="Unassembled WGS sequence"/>
</dbReference>
<dbReference type="PANTHER" id="PTHR16019">
    <property type="entry name" value="SYNAPSE-ASSOCIATED PROTEIN"/>
    <property type="match status" value="1"/>
</dbReference>
<dbReference type="AlphaFoldDB" id="A0A7J6W9K0"/>
<sequence>MDFFKSVFSEDPDPSDLQKDSTSSLSQSPKNQAPNSNSDQETPTFNETDSSPNTNSESSSSSGGGGGVWDFGGLIKTLASKSETVIQTYRRDLEEFGSGLKKETAIIREVASRAVKELPASIEVGASVAQDSIESVGNVIDEFGSSVWRGTSEIISNSKESILSPNNNKIENSSDSSEYFRNSKRYSRFEMQVHAIQCDKNTYCEELDDLDDFGKWKLGFVLEEKNEEIENLLEENVVMEEVFAKLVPSVVDFETFWSRYFYRVYKLKQVEDARANLVKRAISGEEEDLSWDVDDDDNENGYEAKINEEKKETAEPVIEKQHIEDTDVGSSDVVNRETNDETTVVESSILDNVSNKKVQLEDKVNRTEMDNEEVKTKSDEKFLPAGVKNYDDSSVGSHLPVVASQLAVPEEEDLGWDEIDDLGSNDDKKVTAAGSPNRADLRKRLSTVDDEEDLSWDIEDDDEPVKH</sequence>
<gene>
    <name evidence="4" type="ORF">FRX31_016796</name>
</gene>
<feature type="coiled-coil region" evidence="1">
    <location>
        <begin position="350"/>
        <end position="377"/>
    </location>
</feature>
<comment type="caution">
    <text evidence="4">The sequence shown here is derived from an EMBL/GenBank/DDBJ whole genome shotgun (WGS) entry which is preliminary data.</text>
</comment>
<dbReference type="GO" id="GO:0005737">
    <property type="term" value="C:cytoplasm"/>
    <property type="evidence" value="ECO:0007669"/>
    <property type="project" value="TreeGrafter"/>
</dbReference>
<dbReference type="Pfam" id="PF03909">
    <property type="entry name" value="BSD"/>
    <property type="match status" value="1"/>
</dbReference>
<dbReference type="PANTHER" id="PTHR16019:SF5">
    <property type="entry name" value="BSD DOMAIN-CONTAINING PROTEIN 1"/>
    <property type="match status" value="1"/>
</dbReference>
<evidence type="ECO:0000256" key="1">
    <source>
        <dbReference type="SAM" id="Coils"/>
    </source>
</evidence>
<feature type="region of interest" description="Disordered" evidence="2">
    <location>
        <begin position="417"/>
        <end position="467"/>
    </location>
</feature>
<dbReference type="SUPFAM" id="SSF140383">
    <property type="entry name" value="BSD domain-like"/>
    <property type="match status" value="1"/>
</dbReference>
<dbReference type="InterPro" id="IPR051494">
    <property type="entry name" value="BSD_domain-containing"/>
</dbReference>
<proteinExistence type="predicted"/>
<evidence type="ECO:0000256" key="2">
    <source>
        <dbReference type="SAM" id="MobiDB-lite"/>
    </source>
</evidence>
<accession>A0A7J6W9K0</accession>
<dbReference type="PROSITE" id="PS50858">
    <property type="entry name" value="BSD"/>
    <property type="match status" value="1"/>
</dbReference>